<evidence type="ECO:0000256" key="11">
    <source>
        <dbReference type="ARBA" id="ARBA00022989"/>
    </source>
</evidence>
<keyword evidence="9" id="KW-0999">Mitochondrion inner membrane</keyword>
<organism evidence="22 23">
    <name type="scientific">Callosobruchus maculatus</name>
    <name type="common">Southern cowpea weevil</name>
    <name type="synonym">Pulse bruchid</name>
    <dbReference type="NCBI Taxonomy" id="64391"/>
    <lineage>
        <taxon>Eukaryota</taxon>
        <taxon>Metazoa</taxon>
        <taxon>Ecdysozoa</taxon>
        <taxon>Arthropoda</taxon>
        <taxon>Hexapoda</taxon>
        <taxon>Insecta</taxon>
        <taxon>Pterygota</taxon>
        <taxon>Neoptera</taxon>
        <taxon>Endopterygota</taxon>
        <taxon>Coleoptera</taxon>
        <taxon>Polyphaga</taxon>
        <taxon>Cucujiformia</taxon>
        <taxon>Chrysomeloidea</taxon>
        <taxon>Chrysomelidae</taxon>
        <taxon>Bruchinae</taxon>
        <taxon>Bruchini</taxon>
        <taxon>Callosobruchus</taxon>
    </lineage>
</organism>
<evidence type="ECO:0000256" key="7">
    <source>
        <dbReference type="ARBA" id="ARBA00022692"/>
    </source>
</evidence>
<dbReference type="InterPro" id="IPR005797">
    <property type="entry name" value="Cyt_b/b6_N"/>
</dbReference>
<dbReference type="SUPFAM" id="SSF81342">
    <property type="entry name" value="Transmembrane di-heme cytochromes"/>
    <property type="match status" value="1"/>
</dbReference>
<dbReference type="GO" id="GO:0016491">
    <property type="term" value="F:oxidoreductase activity"/>
    <property type="evidence" value="ECO:0007669"/>
    <property type="project" value="InterPro"/>
</dbReference>
<gene>
    <name evidence="22" type="ORF">CALMAC_LOCUS18664</name>
</gene>
<keyword evidence="15 20" id="KW-0472">Membrane</keyword>
<evidence type="ECO:0000256" key="14">
    <source>
        <dbReference type="ARBA" id="ARBA00023128"/>
    </source>
</evidence>
<evidence type="ECO:0000259" key="21">
    <source>
        <dbReference type="PROSITE" id="PS51002"/>
    </source>
</evidence>
<keyword evidence="14" id="KW-0496">Mitochondrion</keyword>
<comment type="subcellular location">
    <subcellularLocation>
        <location evidence="2">Mitochondrion inner membrane</location>
        <topology evidence="2">Multi-pass membrane protein</topology>
    </subcellularLocation>
</comment>
<evidence type="ECO:0000256" key="13">
    <source>
        <dbReference type="ARBA" id="ARBA00023075"/>
    </source>
</evidence>
<evidence type="ECO:0000256" key="5">
    <source>
        <dbReference type="ARBA" id="ARBA00022617"/>
    </source>
</evidence>
<reference evidence="22 23" key="1">
    <citation type="submission" date="2019-01" db="EMBL/GenBank/DDBJ databases">
        <authorList>
            <person name="Sayadi A."/>
        </authorList>
    </citation>
    <scope>NUCLEOTIDE SEQUENCE [LARGE SCALE GENOMIC DNA]</scope>
</reference>
<evidence type="ECO:0000256" key="19">
    <source>
        <dbReference type="ARBA" id="ARBA00032818"/>
    </source>
</evidence>
<dbReference type="OrthoDB" id="6753971at2759"/>
<evidence type="ECO:0000256" key="1">
    <source>
        <dbReference type="ARBA" id="ARBA00002566"/>
    </source>
</evidence>
<evidence type="ECO:0000256" key="15">
    <source>
        <dbReference type="ARBA" id="ARBA00023136"/>
    </source>
</evidence>
<proteinExistence type="predicted"/>
<evidence type="ECO:0000313" key="23">
    <source>
        <dbReference type="Proteomes" id="UP000410492"/>
    </source>
</evidence>
<dbReference type="InterPro" id="IPR027387">
    <property type="entry name" value="Cytb/b6-like_sf"/>
</dbReference>
<protein>
    <recommendedName>
        <fullName evidence="3">Cytochrome b</fullName>
    </recommendedName>
    <alternativeName>
        <fullName evidence="17">Complex III subunit 3</fullName>
    </alternativeName>
    <alternativeName>
        <fullName evidence="18">Complex III subunit III</fullName>
    </alternativeName>
    <alternativeName>
        <fullName evidence="16">Cytochrome b-c1 complex subunit 3</fullName>
    </alternativeName>
    <alternativeName>
        <fullName evidence="19">Ubiquinol-cytochrome-c reductase complex cytochrome b subunit</fullName>
    </alternativeName>
</protein>
<accession>A0A653DNU1</accession>
<dbReference type="PANTHER" id="PTHR19271:SF16">
    <property type="entry name" value="CYTOCHROME B"/>
    <property type="match status" value="1"/>
</dbReference>
<evidence type="ECO:0000256" key="3">
    <source>
        <dbReference type="ARBA" id="ARBA00013531"/>
    </source>
</evidence>
<keyword evidence="5" id="KW-0349">Heme</keyword>
<name>A0A653DNU1_CALMS</name>
<evidence type="ECO:0000256" key="10">
    <source>
        <dbReference type="ARBA" id="ARBA00022982"/>
    </source>
</evidence>
<dbReference type="AlphaFoldDB" id="A0A653DNU1"/>
<keyword evidence="23" id="KW-1185">Reference proteome</keyword>
<keyword evidence="7 20" id="KW-0812">Transmembrane</keyword>
<evidence type="ECO:0000256" key="16">
    <source>
        <dbReference type="ARBA" id="ARBA00029812"/>
    </source>
</evidence>
<dbReference type="EMBL" id="CAACVG010013064">
    <property type="protein sequence ID" value="VEN61192.1"/>
    <property type="molecule type" value="Genomic_DNA"/>
</dbReference>
<evidence type="ECO:0000256" key="18">
    <source>
        <dbReference type="ARBA" id="ARBA00032600"/>
    </source>
</evidence>
<dbReference type="GO" id="GO:0006122">
    <property type="term" value="P:mitochondrial electron transport, ubiquinol to cytochrome c"/>
    <property type="evidence" value="ECO:0007669"/>
    <property type="project" value="TreeGrafter"/>
</dbReference>
<evidence type="ECO:0000313" key="22">
    <source>
        <dbReference type="EMBL" id="VEN61192.1"/>
    </source>
</evidence>
<feature type="transmembrane region" description="Helical" evidence="20">
    <location>
        <begin position="38"/>
        <end position="59"/>
    </location>
</feature>
<dbReference type="Pfam" id="PF00033">
    <property type="entry name" value="Cytochrome_B"/>
    <property type="match status" value="1"/>
</dbReference>
<keyword evidence="12" id="KW-0408">Iron</keyword>
<dbReference type="InterPro" id="IPR016174">
    <property type="entry name" value="Di-haem_cyt_TM"/>
</dbReference>
<evidence type="ECO:0000256" key="2">
    <source>
        <dbReference type="ARBA" id="ARBA00004448"/>
    </source>
</evidence>
<dbReference type="PROSITE" id="PS51002">
    <property type="entry name" value="CYTB_NTER"/>
    <property type="match status" value="1"/>
</dbReference>
<feature type="domain" description="Cytochrome b/b6 N-terminal region profile" evidence="21">
    <location>
        <begin position="1"/>
        <end position="69"/>
    </location>
</feature>
<keyword evidence="4" id="KW-0813">Transport</keyword>
<evidence type="ECO:0000256" key="17">
    <source>
        <dbReference type="ARBA" id="ARBA00031681"/>
    </source>
</evidence>
<sequence>WGATVITNLVSAIPYLGTSIVQLIWGGFAVDNATLTRFFAFHFLLPFIVAAFVIIHLLFLHQTVSNNPLGTIKNIDKIPFHPYFTYKDILGILPPPDIQEYFIRLLS</sequence>
<keyword evidence="11 20" id="KW-1133">Transmembrane helix</keyword>
<keyword evidence="10" id="KW-0249">Electron transport</keyword>
<evidence type="ECO:0000256" key="9">
    <source>
        <dbReference type="ARBA" id="ARBA00022792"/>
    </source>
</evidence>
<keyword evidence="6" id="KW-0679">Respiratory chain</keyword>
<dbReference type="GO" id="GO:0005743">
    <property type="term" value="C:mitochondrial inner membrane"/>
    <property type="evidence" value="ECO:0007669"/>
    <property type="project" value="UniProtKB-SubCell"/>
</dbReference>
<evidence type="ECO:0000256" key="12">
    <source>
        <dbReference type="ARBA" id="ARBA00023004"/>
    </source>
</evidence>
<comment type="function">
    <text evidence="1">Component of the ubiquinol-cytochrome c reductase complex (complex III or cytochrome b-c1 complex) that is part of the mitochondrial respiratory chain. The b-c1 complex mediates electron transfer from ubiquinol to cytochrome c. Contributes to the generation of a proton gradient across the mitochondrial membrane that is then used for ATP synthesis.</text>
</comment>
<dbReference type="GO" id="GO:0008121">
    <property type="term" value="F:quinol-cytochrome-c reductase activity"/>
    <property type="evidence" value="ECO:0007669"/>
    <property type="project" value="TreeGrafter"/>
</dbReference>
<evidence type="ECO:0000256" key="6">
    <source>
        <dbReference type="ARBA" id="ARBA00022660"/>
    </source>
</evidence>
<dbReference type="Proteomes" id="UP000410492">
    <property type="component" value="Unassembled WGS sequence"/>
</dbReference>
<dbReference type="GO" id="GO:0046872">
    <property type="term" value="F:metal ion binding"/>
    <property type="evidence" value="ECO:0007669"/>
    <property type="project" value="UniProtKB-KW"/>
</dbReference>
<keyword evidence="13" id="KW-0830">Ubiquinone</keyword>
<evidence type="ECO:0000256" key="20">
    <source>
        <dbReference type="SAM" id="Phobius"/>
    </source>
</evidence>
<dbReference type="PANTHER" id="PTHR19271">
    <property type="entry name" value="CYTOCHROME B"/>
    <property type="match status" value="1"/>
</dbReference>
<feature type="transmembrane region" description="Helical" evidence="20">
    <location>
        <begin position="12"/>
        <end position="31"/>
    </location>
</feature>
<dbReference type="Gene3D" id="1.20.810.10">
    <property type="entry name" value="Cytochrome Bc1 Complex, Chain C"/>
    <property type="match status" value="1"/>
</dbReference>
<evidence type="ECO:0000256" key="8">
    <source>
        <dbReference type="ARBA" id="ARBA00022723"/>
    </source>
</evidence>
<keyword evidence="8" id="KW-0479">Metal-binding</keyword>
<evidence type="ECO:0000256" key="4">
    <source>
        <dbReference type="ARBA" id="ARBA00022448"/>
    </source>
</evidence>
<feature type="non-terminal residue" evidence="22">
    <location>
        <position position="1"/>
    </location>
</feature>